<dbReference type="PRINTS" id="PR01011">
    <property type="entry name" value="GLUTPROXDASE"/>
</dbReference>
<proteinExistence type="inferred from homology"/>
<dbReference type="Gene3D" id="3.40.30.10">
    <property type="entry name" value="Glutaredoxin"/>
    <property type="match status" value="1"/>
</dbReference>
<dbReference type="Proteomes" id="UP000694941">
    <property type="component" value="Unplaced"/>
</dbReference>
<dbReference type="PANTHER" id="PTHR11592">
    <property type="entry name" value="GLUTATHIONE PEROXIDASE"/>
    <property type="match status" value="1"/>
</dbReference>
<evidence type="ECO:0000313" key="6">
    <source>
        <dbReference type="Proteomes" id="UP000694941"/>
    </source>
</evidence>
<dbReference type="InterPro" id="IPR000889">
    <property type="entry name" value="Glutathione_peroxidase"/>
</dbReference>
<sequence length="203" mass="23130">MKNLDINMLLIFTILIILMSCSTNCANKNLKKPSLYNLTAFDSKGQKIFLEQFRGKVTLVVNVATYCGFTRDHYPALVKLQDILGSKKFSVLAFPCNQFGEQEPDSNEEIEEFVKQMYKVNFPLFSKIDVVGKYAHSVYKNLKAQFGKEPTWNFWKYLVDHHGYVINAWGPGVAVEDIFDDVKAAVEKAEQSTDPKKKGNVEL</sequence>
<evidence type="ECO:0000256" key="2">
    <source>
        <dbReference type="ARBA" id="ARBA00022559"/>
    </source>
</evidence>
<name>A0ABM1BHP5_LIMPO</name>
<dbReference type="SUPFAM" id="SSF52833">
    <property type="entry name" value="Thioredoxin-like"/>
    <property type="match status" value="1"/>
</dbReference>
<evidence type="ECO:0000256" key="5">
    <source>
        <dbReference type="SAM" id="SignalP"/>
    </source>
</evidence>
<dbReference type="PROSITE" id="PS51355">
    <property type="entry name" value="GLUTATHIONE_PEROXID_3"/>
    <property type="match status" value="1"/>
</dbReference>
<organism evidence="6 7">
    <name type="scientific">Limulus polyphemus</name>
    <name type="common">Atlantic horseshoe crab</name>
    <dbReference type="NCBI Taxonomy" id="6850"/>
    <lineage>
        <taxon>Eukaryota</taxon>
        <taxon>Metazoa</taxon>
        <taxon>Ecdysozoa</taxon>
        <taxon>Arthropoda</taxon>
        <taxon>Chelicerata</taxon>
        <taxon>Merostomata</taxon>
        <taxon>Xiphosura</taxon>
        <taxon>Limulidae</taxon>
        <taxon>Limulus</taxon>
    </lineage>
</organism>
<accession>A0ABM1BHP5</accession>
<gene>
    <name evidence="7" type="primary">LOC106466465</name>
</gene>
<dbReference type="PANTHER" id="PTHR11592:SF78">
    <property type="entry name" value="GLUTATHIONE PEROXIDASE"/>
    <property type="match status" value="1"/>
</dbReference>
<feature type="signal peptide" evidence="5">
    <location>
        <begin position="1"/>
        <end position="26"/>
    </location>
</feature>
<keyword evidence="3 4" id="KW-0560">Oxidoreductase</keyword>
<evidence type="ECO:0000313" key="7">
    <source>
        <dbReference type="RefSeq" id="XP_013782205.1"/>
    </source>
</evidence>
<feature type="chain" id="PRO_5047398047" description="Glutathione peroxidase" evidence="5">
    <location>
        <begin position="27"/>
        <end position="203"/>
    </location>
</feature>
<evidence type="ECO:0000256" key="3">
    <source>
        <dbReference type="ARBA" id="ARBA00023002"/>
    </source>
</evidence>
<dbReference type="InterPro" id="IPR036249">
    <property type="entry name" value="Thioredoxin-like_sf"/>
</dbReference>
<dbReference type="PROSITE" id="PS00763">
    <property type="entry name" value="GLUTATHIONE_PEROXID_2"/>
    <property type="match status" value="1"/>
</dbReference>
<dbReference type="RefSeq" id="XP_013782205.1">
    <property type="nucleotide sequence ID" value="XM_013926751.2"/>
</dbReference>
<dbReference type="GeneID" id="106466465"/>
<dbReference type="InterPro" id="IPR029760">
    <property type="entry name" value="GPX_CS"/>
</dbReference>
<dbReference type="PIRSF" id="PIRSF000303">
    <property type="entry name" value="Glutathion_perox"/>
    <property type="match status" value="1"/>
</dbReference>
<evidence type="ECO:0000256" key="4">
    <source>
        <dbReference type="RuleBase" id="RU000499"/>
    </source>
</evidence>
<dbReference type="PROSITE" id="PS51257">
    <property type="entry name" value="PROKAR_LIPOPROTEIN"/>
    <property type="match status" value="1"/>
</dbReference>
<comment type="similarity">
    <text evidence="1 4">Belongs to the glutathione peroxidase family.</text>
</comment>
<evidence type="ECO:0000256" key="1">
    <source>
        <dbReference type="ARBA" id="ARBA00006926"/>
    </source>
</evidence>
<keyword evidence="5" id="KW-0732">Signal</keyword>
<keyword evidence="6" id="KW-1185">Reference proteome</keyword>
<keyword evidence="2 4" id="KW-0575">Peroxidase</keyword>
<protein>
    <recommendedName>
        <fullName evidence="4">Glutathione peroxidase</fullName>
    </recommendedName>
</protein>
<dbReference type="Pfam" id="PF00255">
    <property type="entry name" value="GSHPx"/>
    <property type="match status" value="1"/>
</dbReference>
<dbReference type="CDD" id="cd00340">
    <property type="entry name" value="GSH_Peroxidase"/>
    <property type="match status" value="1"/>
</dbReference>
<reference evidence="7" key="1">
    <citation type="submission" date="2025-08" db="UniProtKB">
        <authorList>
            <consortium name="RefSeq"/>
        </authorList>
    </citation>
    <scope>IDENTIFICATION</scope>
    <source>
        <tissue evidence="7">Muscle</tissue>
    </source>
</reference>